<evidence type="ECO:0000313" key="6">
    <source>
        <dbReference type="Proteomes" id="UP000232875"/>
    </source>
</evidence>
<dbReference type="PANTHER" id="PTHR12616:SF8">
    <property type="entry name" value="VACUOLAR PROTEIN SORTING-ASSOCIATED PROTEIN 8 HOMOLOG"/>
    <property type="match status" value="1"/>
</dbReference>
<feature type="domain" description="VPS8-like TPR-like repeats" evidence="4">
    <location>
        <begin position="1102"/>
        <end position="1221"/>
    </location>
</feature>
<dbReference type="Pfam" id="PF23410">
    <property type="entry name" value="Beta-prop_VPS8"/>
    <property type="match status" value="1"/>
</dbReference>
<feature type="region of interest" description="Disordered" evidence="2">
    <location>
        <begin position="60"/>
        <end position="87"/>
    </location>
</feature>
<comment type="similarity">
    <text evidence="1">Belongs to the VPS8 family.</text>
</comment>
<dbReference type="GO" id="GO:0030897">
    <property type="term" value="C:HOPS complex"/>
    <property type="evidence" value="ECO:0007669"/>
    <property type="project" value="TreeGrafter"/>
</dbReference>
<accession>A0A2N1J8H1</accession>
<proteinExistence type="inferred from homology"/>
<dbReference type="Gene3D" id="2.130.10.10">
    <property type="entry name" value="YVTN repeat-like/Quinoprotein amine dehydrogenase"/>
    <property type="match status" value="1"/>
</dbReference>
<evidence type="ECO:0000259" key="3">
    <source>
        <dbReference type="Pfam" id="PF12816"/>
    </source>
</evidence>
<dbReference type="OrthoDB" id="289913at2759"/>
<name>A0A2N1J8H1_9BASI</name>
<evidence type="ECO:0000313" key="5">
    <source>
        <dbReference type="EMBL" id="PKI82849.1"/>
    </source>
</evidence>
<dbReference type="GO" id="GO:0005770">
    <property type="term" value="C:late endosome"/>
    <property type="evidence" value="ECO:0007669"/>
    <property type="project" value="TreeGrafter"/>
</dbReference>
<dbReference type="Pfam" id="PF12816">
    <property type="entry name" value="TPR_Vps8"/>
    <property type="match status" value="1"/>
</dbReference>
<feature type="domain" description="Vacuolar protein sorting-associated protein 8 central" evidence="3">
    <location>
        <begin position="568"/>
        <end position="746"/>
    </location>
</feature>
<dbReference type="InterPro" id="IPR015943">
    <property type="entry name" value="WD40/YVTN_repeat-like_dom_sf"/>
</dbReference>
<dbReference type="GO" id="GO:0034058">
    <property type="term" value="P:endosomal vesicle fusion"/>
    <property type="evidence" value="ECO:0007669"/>
    <property type="project" value="TreeGrafter"/>
</dbReference>
<sequence>MSARAEDGAGVGIAVHAHADTSLDPCWPRRPAHFSSMNRLRSPWSAQSLVSARPRSSILPSFHATPSENMRGDAFTSSNASSHGGEHEPVARPFLALHHLRKLSEQCVLDAGEPVALQCCAGLIAVGCAQGPTYVFDLAQRLRCVCSAPSVCGLQHRVTALALSEDGRTLGVGHASGHILLYDAQAQGASIRHVAPVSMAQIGAGTCEGHLEGAAITHLHFVGRRKTAIVSADAHGLCFFHSLGKMLGMASNDTLRVYGRYPPHASDALCDVATLPVGMVEHVADQHKFVALLLPQKLLLLGLQPSARTWCRSYASRRGKHCALAWFPATRDTETHHPKLAFAFGRELRVLHLKAAHVKPRNKHDPSPTAVVLSEEALANAPAPIVRMQWVHRTLLMLVTPDTWLLYDFRLGAYTEWQPHDPLVVHARDTAAWETRLRVWHSKLFILAHGRAFVGDFVPWDARLTQLADAHDDLGAIQLALHLYHGHGVGSAIGLPDDAAARQHTIANRIELLEEAAARNLFSARSVPDEVRAALARLCATAAVATGRFDFLFGKLYDIYDEHGVENVFVHEMEQFILQGEMPTPAPRVMQRLLDDCARHGETARINALLLRVDPLHLDLDQALSLSLKHRLWEAYIYLCTAALRDYTTPLEALLRSVYSYLEGNTLVGDIYQLFHLLASVGAGVQYPGDDPIDDAALAIDAVYTLLLSPTLHTSLMSTVDSVYPYLSMVLQLDAEAFMDAMDLTFESGLLAEHAGTRIPTRQHIWDVLYTLGASDMCSEFIALFLAHNAAKYPQFIHFATHQMAFLFAVLTRPHCTTPESDREFALECLFSAHAFTFEKEQLDTLYAARLWRVYEYGLRKANDFCALFAFYLANIDDAQHSPGQLYARVAAMFALQGMKSAAAQQRLVPVLFAEKENVPDALLGDLARVVIRFFPDAQKDMVAALAAEPMRQYLFLVPYFPLDAKRAHTSTKAMRRAWIERSIEFCPCRVIAFLDAYPPDFFELEHVLRTAQTHNTFDVIVYVHARMGDESAAMAVVDAQAALHAAALLDAIDKGQDRLEDSSAERVMHSGRETTHDLQILFRVAVRIALERSTGSMADRAEACELWYRVLHALMQFLHTLLQPSGNGVHILHALGPGPLLAHALHAGHEMTQEALGVMLASVPSETVSFPDLFSRLASQQSVSYSEIRIVLDGMLSAYRLRCEVLSLGARLNEADAVRLFHALAKERGLGWLFPKHIHLCAACNQHASQPSPTAPRDLPPLLTLSRTGQLYHAACLHTSVA</sequence>
<dbReference type="InterPro" id="IPR025941">
    <property type="entry name" value="Vps8_central_dom"/>
</dbReference>
<evidence type="ECO:0000256" key="2">
    <source>
        <dbReference type="SAM" id="MobiDB-lite"/>
    </source>
</evidence>
<protein>
    <submittedName>
        <fullName evidence="5">Vps8p</fullName>
    </submittedName>
</protein>
<dbReference type="STRING" id="2020962.A0A2N1J8H1"/>
<keyword evidence="6" id="KW-1185">Reference proteome</keyword>
<reference evidence="5 6" key="1">
    <citation type="submission" date="2017-10" db="EMBL/GenBank/DDBJ databases">
        <title>A novel species of cold-tolerant Malassezia isolated from bats.</title>
        <authorList>
            <person name="Lorch J.M."/>
            <person name="Palmer J.M."/>
            <person name="Vanderwolf K.J."/>
            <person name="Schmidt K.Z."/>
            <person name="Verant M.L."/>
            <person name="Weller T.J."/>
            <person name="Blehert D.S."/>
        </authorList>
    </citation>
    <scope>NUCLEOTIDE SEQUENCE [LARGE SCALE GENOMIC DNA]</scope>
    <source>
        <strain evidence="5 6">NWHC:44797-103</strain>
    </source>
</reference>
<evidence type="ECO:0000259" key="4">
    <source>
        <dbReference type="Pfam" id="PF25066"/>
    </source>
</evidence>
<dbReference type="Proteomes" id="UP000232875">
    <property type="component" value="Unassembled WGS sequence"/>
</dbReference>
<dbReference type="InterPro" id="IPR036322">
    <property type="entry name" value="WD40_repeat_dom_sf"/>
</dbReference>
<dbReference type="InterPro" id="IPR045111">
    <property type="entry name" value="Vps41/Vps8"/>
</dbReference>
<dbReference type="InterPro" id="IPR059070">
    <property type="entry name" value="TPR_VPS8_2"/>
</dbReference>
<gene>
    <name evidence="5" type="primary">VPS8</name>
    <name evidence="5" type="ORF">MVES_003134</name>
</gene>
<dbReference type="GO" id="GO:0006623">
    <property type="term" value="P:protein targeting to vacuole"/>
    <property type="evidence" value="ECO:0007669"/>
    <property type="project" value="InterPro"/>
</dbReference>
<organism evidence="5 6">
    <name type="scientific">Malassezia vespertilionis</name>
    <dbReference type="NCBI Taxonomy" id="2020962"/>
    <lineage>
        <taxon>Eukaryota</taxon>
        <taxon>Fungi</taxon>
        <taxon>Dikarya</taxon>
        <taxon>Basidiomycota</taxon>
        <taxon>Ustilaginomycotina</taxon>
        <taxon>Malasseziomycetes</taxon>
        <taxon>Malasseziales</taxon>
        <taxon>Malasseziaceae</taxon>
        <taxon>Malassezia</taxon>
    </lineage>
</organism>
<dbReference type="PANTHER" id="PTHR12616">
    <property type="entry name" value="VACUOLAR PROTEIN SORTING VPS41"/>
    <property type="match status" value="1"/>
</dbReference>
<dbReference type="EMBL" id="KZ454993">
    <property type="protein sequence ID" value="PKI82849.1"/>
    <property type="molecule type" value="Genomic_DNA"/>
</dbReference>
<dbReference type="Pfam" id="PF25066">
    <property type="entry name" value="TPR_VPS8_2"/>
    <property type="match status" value="1"/>
</dbReference>
<dbReference type="SUPFAM" id="SSF50978">
    <property type="entry name" value="WD40 repeat-like"/>
    <property type="match status" value="1"/>
</dbReference>
<evidence type="ECO:0000256" key="1">
    <source>
        <dbReference type="ARBA" id="ARBA00009422"/>
    </source>
</evidence>